<evidence type="ECO:0000313" key="9">
    <source>
        <dbReference type="EMBL" id="MDT7829155.1"/>
    </source>
</evidence>
<keyword evidence="10" id="KW-1185">Reference proteome</keyword>
<keyword evidence="6 8" id="KW-0067">ATP-binding</keyword>
<evidence type="ECO:0000256" key="2">
    <source>
        <dbReference type="ARBA" id="ARBA00009256"/>
    </source>
</evidence>
<evidence type="ECO:0000256" key="5">
    <source>
        <dbReference type="ARBA" id="ARBA00022741"/>
    </source>
</evidence>
<protein>
    <recommendedName>
        <fullName evidence="8">Pantothenate synthetase</fullName>
        <shortName evidence="8">PS</shortName>
        <ecNumber evidence="8">6.3.2.1</ecNumber>
    </recommendedName>
    <alternativeName>
        <fullName evidence="8">Pantoate--beta-alanine ligase</fullName>
    </alternativeName>
    <alternativeName>
        <fullName evidence="8">Pantoate-activating enzyme</fullName>
    </alternativeName>
</protein>
<evidence type="ECO:0000256" key="1">
    <source>
        <dbReference type="ARBA" id="ARBA00004990"/>
    </source>
</evidence>
<dbReference type="Proteomes" id="UP001250656">
    <property type="component" value="Unassembled WGS sequence"/>
</dbReference>
<keyword evidence="5 8" id="KW-0547">Nucleotide-binding</keyword>
<evidence type="ECO:0000256" key="8">
    <source>
        <dbReference type="HAMAP-Rule" id="MF_00158"/>
    </source>
</evidence>
<evidence type="ECO:0000313" key="10">
    <source>
        <dbReference type="Proteomes" id="UP001250656"/>
    </source>
</evidence>
<comment type="pathway">
    <text evidence="1 8">Cofactor biosynthesis; (R)-pantothenate biosynthesis; (R)-pantothenate from (R)-pantoate and beta-alanine: step 1/1.</text>
</comment>
<feature type="binding site" evidence="8">
    <location>
        <position position="60"/>
    </location>
    <ligand>
        <name>(R)-pantoate</name>
        <dbReference type="ChEBI" id="CHEBI:15980"/>
    </ligand>
</feature>
<feature type="binding site" evidence="8">
    <location>
        <position position="177"/>
    </location>
    <ligand>
        <name>ATP</name>
        <dbReference type="ChEBI" id="CHEBI:30616"/>
    </ligand>
</feature>
<keyword evidence="8" id="KW-0963">Cytoplasm</keyword>
<reference evidence="9 10" key="1">
    <citation type="submission" date="2023-09" db="EMBL/GenBank/DDBJ databases">
        <title>Novel taxa isolated from Blanes Bay.</title>
        <authorList>
            <person name="Rey-Velasco X."/>
            <person name="Lucena T."/>
        </authorList>
    </citation>
    <scope>NUCLEOTIDE SEQUENCE [LARGE SCALE GENOMIC DNA]</scope>
    <source>
        <strain evidence="9 10">S334</strain>
    </source>
</reference>
<organism evidence="9 10">
    <name type="scientific">Pricia mediterranea</name>
    <dbReference type="NCBI Taxonomy" id="3076079"/>
    <lineage>
        <taxon>Bacteria</taxon>
        <taxon>Pseudomonadati</taxon>
        <taxon>Bacteroidota</taxon>
        <taxon>Flavobacteriia</taxon>
        <taxon>Flavobacteriales</taxon>
        <taxon>Flavobacteriaceae</taxon>
        <taxon>Pricia</taxon>
    </lineage>
</organism>
<dbReference type="NCBIfam" id="TIGR00018">
    <property type="entry name" value="panC"/>
    <property type="match status" value="1"/>
</dbReference>
<dbReference type="GO" id="GO:0016874">
    <property type="term" value="F:ligase activity"/>
    <property type="evidence" value="ECO:0007669"/>
    <property type="project" value="UniProtKB-KW"/>
</dbReference>
<dbReference type="HAMAP" id="MF_00158">
    <property type="entry name" value="PanC"/>
    <property type="match status" value="1"/>
</dbReference>
<feature type="binding site" evidence="8">
    <location>
        <position position="60"/>
    </location>
    <ligand>
        <name>beta-alanine</name>
        <dbReference type="ChEBI" id="CHEBI:57966"/>
    </ligand>
</feature>
<comment type="similarity">
    <text evidence="2 8">Belongs to the pantothenate synthetase family.</text>
</comment>
<sequence length="281" mass="31500">MPVITTKKELQRHLSSSPNRASLGLVPTMGALHPGHAALVRQAVAENETVVVSIFVNPTQFENNEDLDKYPDTFEKDILLLEEITKDVVVFAPTADEIYEHRVQSKTYDFEGLDKVMEGAFRDGHFNGVGTIVETLLHLVAPDKAYFGEKDFQQLQIVRKLVAKKDIPVTIIGCPVVREANGLAMSSRNGRLSEALRQEASFIYKTLRAAKKKFGTKSAVNVMDWARKQFEGHPDLRLEYFVIADVETLTPIQKKKPEVKYRAFAAVYADGVRLIDNIALN</sequence>
<evidence type="ECO:0000256" key="7">
    <source>
        <dbReference type="ARBA" id="ARBA00048258"/>
    </source>
</evidence>
<name>A0ABU3L672_9FLAO</name>
<comment type="catalytic activity">
    <reaction evidence="7 8">
        <text>(R)-pantoate + beta-alanine + ATP = (R)-pantothenate + AMP + diphosphate + H(+)</text>
        <dbReference type="Rhea" id="RHEA:10912"/>
        <dbReference type="ChEBI" id="CHEBI:15378"/>
        <dbReference type="ChEBI" id="CHEBI:15980"/>
        <dbReference type="ChEBI" id="CHEBI:29032"/>
        <dbReference type="ChEBI" id="CHEBI:30616"/>
        <dbReference type="ChEBI" id="CHEBI:33019"/>
        <dbReference type="ChEBI" id="CHEBI:57966"/>
        <dbReference type="ChEBI" id="CHEBI:456215"/>
        <dbReference type="EC" id="6.3.2.1"/>
    </reaction>
</comment>
<comment type="caution">
    <text evidence="9">The sequence shown here is derived from an EMBL/GenBank/DDBJ whole genome shotgun (WGS) entry which is preliminary data.</text>
</comment>
<dbReference type="CDD" id="cd00560">
    <property type="entry name" value="PanC"/>
    <property type="match status" value="1"/>
</dbReference>
<feature type="binding site" evidence="8">
    <location>
        <position position="154"/>
    </location>
    <ligand>
        <name>(R)-pantoate</name>
        <dbReference type="ChEBI" id="CHEBI:15980"/>
    </ligand>
</feature>
<feature type="binding site" evidence="8">
    <location>
        <begin position="148"/>
        <end position="151"/>
    </location>
    <ligand>
        <name>ATP</name>
        <dbReference type="ChEBI" id="CHEBI:30616"/>
    </ligand>
</feature>
<evidence type="ECO:0000256" key="4">
    <source>
        <dbReference type="ARBA" id="ARBA00022655"/>
    </source>
</evidence>
<dbReference type="Gene3D" id="3.40.50.620">
    <property type="entry name" value="HUPs"/>
    <property type="match status" value="1"/>
</dbReference>
<feature type="active site" description="Proton donor" evidence="8">
    <location>
        <position position="36"/>
    </location>
</feature>
<dbReference type="EC" id="6.3.2.1" evidence="8"/>
<dbReference type="PANTHER" id="PTHR21299">
    <property type="entry name" value="CYTIDYLATE KINASE/PANTOATE-BETA-ALANINE LIGASE"/>
    <property type="match status" value="1"/>
</dbReference>
<dbReference type="InterPro" id="IPR014729">
    <property type="entry name" value="Rossmann-like_a/b/a_fold"/>
</dbReference>
<gene>
    <name evidence="8 9" type="primary">panC</name>
    <name evidence="9" type="ORF">RQM65_10805</name>
</gene>
<comment type="subcellular location">
    <subcellularLocation>
        <location evidence="8">Cytoplasm</location>
    </subcellularLocation>
</comment>
<feature type="binding site" evidence="8">
    <location>
        <begin position="185"/>
        <end position="188"/>
    </location>
    <ligand>
        <name>ATP</name>
        <dbReference type="ChEBI" id="CHEBI:30616"/>
    </ligand>
</feature>
<evidence type="ECO:0000256" key="6">
    <source>
        <dbReference type="ARBA" id="ARBA00022840"/>
    </source>
</evidence>
<comment type="miscellaneous">
    <text evidence="8">The reaction proceeds by a bi uni uni bi ping pong mechanism.</text>
</comment>
<proteinExistence type="inferred from homology"/>
<comment type="function">
    <text evidence="8">Catalyzes the condensation of pantoate with beta-alanine in an ATP-dependent reaction via a pantoyl-adenylate intermediate.</text>
</comment>
<dbReference type="InterPro" id="IPR003721">
    <property type="entry name" value="Pantoate_ligase"/>
</dbReference>
<dbReference type="Gene3D" id="3.30.1300.10">
    <property type="entry name" value="Pantoate-beta-alanine ligase, C-terminal domain"/>
    <property type="match status" value="1"/>
</dbReference>
<accession>A0ABU3L672</accession>
<dbReference type="SUPFAM" id="SSF52374">
    <property type="entry name" value="Nucleotidylyl transferase"/>
    <property type="match status" value="1"/>
</dbReference>
<dbReference type="RefSeq" id="WP_314014903.1">
    <property type="nucleotide sequence ID" value="NZ_JAVTTP010000001.1"/>
</dbReference>
<feature type="binding site" evidence="8">
    <location>
        <begin position="29"/>
        <end position="36"/>
    </location>
    <ligand>
        <name>ATP</name>
        <dbReference type="ChEBI" id="CHEBI:30616"/>
    </ligand>
</feature>
<evidence type="ECO:0000256" key="3">
    <source>
        <dbReference type="ARBA" id="ARBA00022598"/>
    </source>
</evidence>
<keyword evidence="3 8" id="KW-0436">Ligase</keyword>
<keyword evidence="4 8" id="KW-0566">Pantothenate biosynthesis</keyword>
<dbReference type="PANTHER" id="PTHR21299:SF1">
    <property type="entry name" value="PANTOATE--BETA-ALANINE LIGASE"/>
    <property type="match status" value="1"/>
</dbReference>
<dbReference type="EMBL" id="JAVTTP010000001">
    <property type="protein sequence ID" value="MDT7829155.1"/>
    <property type="molecule type" value="Genomic_DNA"/>
</dbReference>
<dbReference type="Pfam" id="PF02569">
    <property type="entry name" value="Pantoate_ligase"/>
    <property type="match status" value="1"/>
</dbReference>
<dbReference type="InterPro" id="IPR042176">
    <property type="entry name" value="Pantoate_ligase_C"/>
</dbReference>
<comment type="subunit">
    <text evidence="8">Homodimer.</text>
</comment>